<sequence>MASTFHQFSRLPVEVRLQIWEEACFPRQSRGLHYATLDATLDATYHFVSHHFPGSRSAYSWDGGLWMACKESRVVLEKHHFMKEWKESELADPTEYQYSESWMGSEKEAPGLVAVHDDHQVWHCVVYPARDIFCVTAYNNDWESVMESWPWHGLLVTVPFIEDFTTLRVDNIALEFDPIWNLDLPTYLWQFDDGKSSRGFLARMLVEKARGDSRATNIWLIDNNARWQANSKRKLSPVVYGCDREYIEVGVDDIYIDGPYKYSIKDFIRRLVYDFDYDDDWPCYYSSTWESEFSAKETIRLLVRRDNQMTKYLD</sequence>
<feature type="domain" description="2EXR" evidence="1">
    <location>
        <begin position="5"/>
        <end position="81"/>
    </location>
</feature>
<proteinExistence type="predicted"/>
<protein>
    <submittedName>
        <fullName evidence="2">Tetracycline resistance</fullName>
    </submittedName>
</protein>
<accession>A0A8H4LAU7</accession>
<evidence type="ECO:0000313" key="2">
    <source>
        <dbReference type="EMBL" id="KAF4464738.1"/>
    </source>
</evidence>
<keyword evidence="3" id="KW-1185">Reference proteome</keyword>
<organism evidence="2 3">
    <name type="scientific">Fusarium albosuccineum</name>
    <dbReference type="NCBI Taxonomy" id="1237068"/>
    <lineage>
        <taxon>Eukaryota</taxon>
        <taxon>Fungi</taxon>
        <taxon>Dikarya</taxon>
        <taxon>Ascomycota</taxon>
        <taxon>Pezizomycotina</taxon>
        <taxon>Sordariomycetes</taxon>
        <taxon>Hypocreomycetidae</taxon>
        <taxon>Hypocreales</taxon>
        <taxon>Nectriaceae</taxon>
        <taxon>Fusarium</taxon>
        <taxon>Fusarium decemcellulare species complex</taxon>
    </lineage>
</organism>
<dbReference type="EMBL" id="JAADYS010001148">
    <property type="protein sequence ID" value="KAF4464738.1"/>
    <property type="molecule type" value="Genomic_DNA"/>
</dbReference>
<reference evidence="2 3" key="1">
    <citation type="submission" date="2020-01" db="EMBL/GenBank/DDBJ databases">
        <title>Identification and distribution of gene clusters putatively required for synthesis of sphingolipid metabolism inhibitors in phylogenetically diverse species of the filamentous fungus Fusarium.</title>
        <authorList>
            <person name="Kim H.-S."/>
            <person name="Busman M."/>
            <person name="Brown D.W."/>
            <person name="Divon H."/>
            <person name="Uhlig S."/>
            <person name="Proctor R.H."/>
        </authorList>
    </citation>
    <scope>NUCLEOTIDE SEQUENCE [LARGE SCALE GENOMIC DNA]</scope>
    <source>
        <strain evidence="2 3">NRRL 20459</strain>
    </source>
</reference>
<dbReference type="InterPro" id="IPR045518">
    <property type="entry name" value="2EXR"/>
</dbReference>
<evidence type="ECO:0000259" key="1">
    <source>
        <dbReference type="Pfam" id="PF20150"/>
    </source>
</evidence>
<dbReference type="AlphaFoldDB" id="A0A8H4LAU7"/>
<dbReference type="PANTHER" id="PTHR35910:SF6">
    <property type="entry name" value="2EXR DOMAIN-CONTAINING PROTEIN"/>
    <property type="match status" value="1"/>
</dbReference>
<gene>
    <name evidence="2" type="ORF">FALBO_8425</name>
</gene>
<name>A0A8H4LAU7_9HYPO</name>
<comment type="caution">
    <text evidence="2">The sequence shown here is derived from an EMBL/GenBank/DDBJ whole genome shotgun (WGS) entry which is preliminary data.</text>
</comment>
<evidence type="ECO:0000313" key="3">
    <source>
        <dbReference type="Proteomes" id="UP000554235"/>
    </source>
</evidence>
<dbReference type="Proteomes" id="UP000554235">
    <property type="component" value="Unassembled WGS sequence"/>
</dbReference>
<dbReference type="OrthoDB" id="3596450at2759"/>
<dbReference type="PANTHER" id="PTHR35910">
    <property type="entry name" value="2EXR DOMAIN-CONTAINING PROTEIN"/>
    <property type="match status" value="1"/>
</dbReference>
<dbReference type="Pfam" id="PF20150">
    <property type="entry name" value="2EXR"/>
    <property type="match status" value="1"/>
</dbReference>